<reference evidence="11" key="1">
    <citation type="submission" date="2018-05" db="EMBL/GenBank/DDBJ databases">
        <authorList>
            <person name="Lanie J.A."/>
            <person name="Ng W.-L."/>
            <person name="Kazmierczak K.M."/>
            <person name="Andrzejewski T.M."/>
            <person name="Davidsen T.M."/>
            <person name="Wayne K.J."/>
            <person name="Tettelin H."/>
            <person name="Glass J.I."/>
            <person name="Rusch D."/>
            <person name="Podicherti R."/>
            <person name="Tsui H.-C.T."/>
            <person name="Winkler M.E."/>
        </authorList>
    </citation>
    <scope>NUCLEOTIDE SEQUENCE</scope>
</reference>
<dbReference type="Gene3D" id="3.40.50.300">
    <property type="entry name" value="P-loop containing nucleotide triphosphate hydrolases"/>
    <property type="match status" value="2"/>
</dbReference>
<evidence type="ECO:0000256" key="6">
    <source>
        <dbReference type="ARBA" id="ARBA00022839"/>
    </source>
</evidence>
<evidence type="ECO:0000256" key="8">
    <source>
        <dbReference type="ARBA" id="ARBA00023125"/>
    </source>
</evidence>
<dbReference type="InterPro" id="IPR006697">
    <property type="entry name" value="RecC"/>
</dbReference>
<dbReference type="NCBIfam" id="TIGR01450">
    <property type="entry name" value="recC"/>
    <property type="match status" value="1"/>
</dbReference>
<keyword evidence="5" id="KW-0347">Helicase</keyword>
<keyword evidence="3" id="KW-0227">DNA damage</keyword>
<dbReference type="GO" id="GO:0003677">
    <property type="term" value="F:DNA binding"/>
    <property type="evidence" value="ECO:0007669"/>
    <property type="project" value="UniProtKB-KW"/>
</dbReference>
<dbReference type="EMBL" id="UINC01000830">
    <property type="protein sequence ID" value="SUZ61834.1"/>
    <property type="molecule type" value="Genomic_DNA"/>
</dbReference>
<dbReference type="GO" id="GO:0006310">
    <property type="term" value="P:DNA recombination"/>
    <property type="evidence" value="ECO:0007669"/>
    <property type="project" value="TreeGrafter"/>
</dbReference>
<keyword evidence="6" id="KW-0269">Exonuclease</keyword>
<dbReference type="PIRSF" id="PIRSF000980">
    <property type="entry name" value="RecC"/>
    <property type="match status" value="1"/>
</dbReference>
<dbReference type="InterPro" id="IPR011335">
    <property type="entry name" value="Restrct_endonuc-II-like"/>
</dbReference>
<evidence type="ECO:0000256" key="3">
    <source>
        <dbReference type="ARBA" id="ARBA00022763"/>
    </source>
</evidence>
<dbReference type="Gene3D" id="3.40.50.10930">
    <property type="match status" value="1"/>
</dbReference>
<name>A0A381P5I9_9ZZZZ</name>
<dbReference type="GO" id="GO:0006281">
    <property type="term" value="P:DNA repair"/>
    <property type="evidence" value="ECO:0007669"/>
    <property type="project" value="UniProtKB-KW"/>
</dbReference>
<gene>
    <name evidence="11" type="ORF">METZ01_LOCUS14688</name>
</gene>
<dbReference type="PANTHER" id="PTHR30591:SF1">
    <property type="entry name" value="RECBCD ENZYME SUBUNIT RECC"/>
    <property type="match status" value="1"/>
</dbReference>
<dbReference type="Gene3D" id="1.10.10.160">
    <property type="match status" value="1"/>
</dbReference>
<keyword evidence="4" id="KW-0378">Hydrolase</keyword>
<dbReference type="GO" id="GO:0009338">
    <property type="term" value="C:exodeoxyribonuclease V complex"/>
    <property type="evidence" value="ECO:0007669"/>
    <property type="project" value="InterPro"/>
</dbReference>
<keyword evidence="2" id="KW-0547">Nucleotide-binding</keyword>
<keyword evidence="7" id="KW-0067">ATP-binding</keyword>
<organism evidence="11">
    <name type="scientific">marine metagenome</name>
    <dbReference type="NCBI Taxonomy" id="408172"/>
    <lineage>
        <taxon>unclassified sequences</taxon>
        <taxon>metagenomes</taxon>
        <taxon>ecological metagenomes</taxon>
    </lineage>
</organism>
<evidence type="ECO:0000256" key="9">
    <source>
        <dbReference type="ARBA" id="ARBA00023204"/>
    </source>
</evidence>
<proteinExistence type="inferred from homology"/>
<evidence type="ECO:0000256" key="7">
    <source>
        <dbReference type="ARBA" id="ARBA00022840"/>
    </source>
</evidence>
<dbReference type="GO" id="GO:0004386">
    <property type="term" value="F:helicase activity"/>
    <property type="evidence" value="ECO:0007669"/>
    <property type="project" value="UniProtKB-KW"/>
</dbReference>
<dbReference type="InterPro" id="IPR041500">
    <property type="entry name" value="RecC_C"/>
</dbReference>
<dbReference type="SUPFAM" id="SSF52980">
    <property type="entry name" value="Restriction endonuclease-like"/>
    <property type="match status" value="1"/>
</dbReference>
<dbReference type="Pfam" id="PF17946">
    <property type="entry name" value="RecC_C"/>
    <property type="match status" value="1"/>
</dbReference>
<accession>A0A381P5I9</accession>
<keyword evidence="1" id="KW-0540">Nuclease</keyword>
<dbReference type="PANTHER" id="PTHR30591">
    <property type="entry name" value="RECBCD ENZYME SUBUNIT RECC"/>
    <property type="match status" value="1"/>
</dbReference>
<evidence type="ECO:0000256" key="1">
    <source>
        <dbReference type="ARBA" id="ARBA00022722"/>
    </source>
</evidence>
<keyword evidence="8" id="KW-0238">DNA-binding</keyword>
<dbReference type="GO" id="GO:0005524">
    <property type="term" value="F:ATP binding"/>
    <property type="evidence" value="ECO:0007669"/>
    <property type="project" value="UniProtKB-KW"/>
</dbReference>
<evidence type="ECO:0000256" key="5">
    <source>
        <dbReference type="ARBA" id="ARBA00022806"/>
    </source>
</evidence>
<dbReference type="Pfam" id="PF04257">
    <property type="entry name" value="Exonuc_V_gamma"/>
    <property type="match status" value="1"/>
</dbReference>
<dbReference type="HAMAP" id="MF_01486">
    <property type="entry name" value="RecC"/>
    <property type="match status" value="1"/>
</dbReference>
<keyword evidence="9" id="KW-0234">DNA repair</keyword>
<dbReference type="SUPFAM" id="SSF52540">
    <property type="entry name" value="P-loop containing nucleoside triphosphate hydrolases"/>
    <property type="match status" value="2"/>
</dbReference>
<dbReference type="InterPro" id="IPR027417">
    <property type="entry name" value="P-loop_NTPase"/>
</dbReference>
<protein>
    <recommendedName>
        <fullName evidence="10">RecC C-terminal domain-containing protein</fullName>
    </recommendedName>
</protein>
<evidence type="ECO:0000256" key="4">
    <source>
        <dbReference type="ARBA" id="ARBA00022801"/>
    </source>
</evidence>
<sequence>MLYLCHGNQLEDLADRLVLDLTRPVKDVLAPDLIAVPGQGIARWLSLRLAHQQGIIANTLWQFPAELLWHLFRTILGNVPATNAFSADALAWRVLNVLIDEEFVAAHPPLSHYLESGDPQRRWQLAQRLGRLYEQYLVYRPDWIRHWQYQAAENWQGALWRQLIDAGDDRHWLIAQQEMLRRLNSDPSAVKQLPERISLFALPTLSPAYLEFLRAVSKHIDVTIYHQNFSRGYWAEIISEKERARLIADAGEAAVEYFETGNSLLATMGRQGREQLAGLLQLEALETEVFRSPPSNTVLGQIQSDIFELRERDDSQPFELKPDDDSLQLHCCHSIMREIEVAHDQLLGLFQADHTLEPADVLVLVPEIDVFAPYVDAVFGAATGNRYIPWRLVGRGLADASPLVETFLALLDLPFSRFEADKVTALLDRPGLRRRFGLLEADTEQVRRWVRELGICWGIDTGDMAELEFSTGGRHTWRAGTDRLLLGHALGEAGALFSGILPRAPSDGGEAQIVGRLRTFLEQLIELRADLDGSRTVVSWIEVANAILDRFFQVESDDETEVRRLQEHLTAIAKVTDVAGYDGEVPLVVFRDALKARFSGIASGQFMTGAVTFAPLAQGHCLPVRVMCLLGMNIEAFPGRETKHSFDQIKAQPRPGDRHRRDEDRHVFLEALLAARERLYISYVGRDVRDDSEKPPSVFISELLDCIDSMCNTSGNGLPSNALTIVHPLQAFSTRYFNNEDEKLFSYATDLIPLDRARAMPSRPLLASVLPPMESNVTTLETVAQFFANPARMLLRDRLGILLERRDGQLPTREPVSLDFIARRTLAEAALQARLLGEPRELFAARSHASGKLPAGTPGNLLLEAVWQQVSELVPRLMILLPNVNLEPVMVDAMVGGIRLQTSLDNVTSEGLIGHTVGKPSPHDLLKFWLSHLALNISAGVGAGSSRMLTPDKTVTFSPVNNALEILGDLVSLYREGMTQALAFFPRSAWAYIATTGDPETASARAWQGSEYKVGEGDNMYYALAFRDTWNNVLAGEFPRLAARVYGPLRDHLAEENTW</sequence>
<dbReference type="GO" id="GO:0008854">
    <property type="term" value="F:exodeoxyribonuclease V activity"/>
    <property type="evidence" value="ECO:0007669"/>
    <property type="project" value="InterPro"/>
</dbReference>
<evidence type="ECO:0000313" key="11">
    <source>
        <dbReference type="EMBL" id="SUZ61834.1"/>
    </source>
</evidence>
<dbReference type="InterPro" id="IPR013986">
    <property type="entry name" value="DExx_box_DNA_helicase_dom_sf"/>
</dbReference>
<feature type="domain" description="RecC C-terminal" evidence="10">
    <location>
        <begin position="778"/>
        <end position="994"/>
    </location>
</feature>
<evidence type="ECO:0000256" key="2">
    <source>
        <dbReference type="ARBA" id="ARBA00022741"/>
    </source>
</evidence>
<dbReference type="Gene3D" id="1.10.10.990">
    <property type="match status" value="1"/>
</dbReference>
<dbReference type="AlphaFoldDB" id="A0A381P5I9"/>
<evidence type="ECO:0000259" key="10">
    <source>
        <dbReference type="Pfam" id="PF17946"/>
    </source>
</evidence>